<dbReference type="PANTHER" id="PTHR13799">
    <property type="entry name" value="NGG1 INTERACTING FACTOR 3"/>
    <property type="match status" value="1"/>
</dbReference>
<dbReference type="InterPro" id="IPR036069">
    <property type="entry name" value="DUF34/NIF3_sf"/>
</dbReference>
<dbReference type="Gene3D" id="3.40.1390.30">
    <property type="entry name" value="NIF3 (NGG1p interacting factor 3)-like"/>
    <property type="match status" value="2"/>
</dbReference>
<proteinExistence type="inferred from homology"/>
<evidence type="ECO:0000256" key="6">
    <source>
        <dbReference type="PIRSR" id="PIRSR602678-1"/>
    </source>
</evidence>
<dbReference type="RefSeq" id="WP_258542457.1">
    <property type="nucleotide sequence ID" value="NZ_OU015584.1"/>
</dbReference>
<evidence type="ECO:0000256" key="4">
    <source>
        <dbReference type="ARBA" id="ARBA00022723"/>
    </source>
</evidence>
<dbReference type="PIRSF" id="PIRSF037489">
    <property type="entry name" value="UCP037489_NIF3_YqfO"/>
    <property type="match status" value="1"/>
</dbReference>
<evidence type="ECO:0000256" key="2">
    <source>
        <dbReference type="ARBA" id="ARBA00011643"/>
    </source>
</evidence>
<organism evidence="8 9">
    <name type="scientific">Parvicella tangerina</name>
    <dbReference type="NCBI Taxonomy" id="2829795"/>
    <lineage>
        <taxon>Bacteria</taxon>
        <taxon>Pseudomonadati</taxon>
        <taxon>Bacteroidota</taxon>
        <taxon>Flavobacteriia</taxon>
        <taxon>Flavobacteriales</taxon>
        <taxon>Parvicellaceae</taxon>
        <taxon>Parvicella</taxon>
    </lineage>
</organism>
<dbReference type="InterPro" id="IPR017221">
    <property type="entry name" value="DUF34/NIF3_bac"/>
</dbReference>
<dbReference type="SUPFAM" id="SSF102705">
    <property type="entry name" value="NIF3 (NGG1p interacting factor 3)-like"/>
    <property type="match status" value="1"/>
</dbReference>
<dbReference type="GO" id="GO:0005737">
    <property type="term" value="C:cytoplasm"/>
    <property type="evidence" value="ECO:0007669"/>
    <property type="project" value="TreeGrafter"/>
</dbReference>
<dbReference type="EMBL" id="OU015584">
    <property type="protein sequence ID" value="CAG5083543.1"/>
    <property type="molecule type" value="Genomic_DNA"/>
</dbReference>
<feature type="binding site" evidence="6">
    <location>
        <position position="103"/>
    </location>
    <ligand>
        <name>a divalent metal cation</name>
        <dbReference type="ChEBI" id="CHEBI:60240"/>
        <label>1</label>
    </ligand>
</feature>
<dbReference type="Proteomes" id="UP000683507">
    <property type="component" value="Chromosome"/>
</dbReference>
<dbReference type="InterPro" id="IPR002678">
    <property type="entry name" value="DUF34/NIF3"/>
</dbReference>
<name>A0A916NHR6_9FLAO</name>
<dbReference type="FunFam" id="3.40.1390.30:FF:000001">
    <property type="entry name" value="GTP cyclohydrolase 1 type 2"/>
    <property type="match status" value="1"/>
</dbReference>
<dbReference type="KEGG" id="ptan:CRYO30217_02226"/>
<feature type="binding site" evidence="6">
    <location>
        <position position="327"/>
    </location>
    <ligand>
        <name>a divalent metal cation</name>
        <dbReference type="ChEBI" id="CHEBI:60240"/>
        <label>1</label>
    </ligand>
</feature>
<feature type="binding site" evidence="6">
    <location>
        <position position="65"/>
    </location>
    <ligand>
        <name>a divalent metal cation</name>
        <dbReference type="ChEBI" id="CHEBI:60240"/>
        <label>1</label>
    </ligand>
</feature>
<keyword evidence="4 5" id="KW-0479">Metal-binding</keyword>
<evidence type="ECO:0000256" key="3">
    <source>
        <dbReference type="ARBA" id="ARBA00022112"/>
    </source>
</evidence>
<evidence type="ECO:0000256" key="7">
    <source>
        <dbReference type="SAM" id="MobiDB-lite"/>
    </source>
</evidence>
<feature type="region of interest" description="Disordered" evidence="7">
    <location>
        <begin position="171"/>
        <end position="195"/>
    </location>
</feature>
<reference evidence="8" key="1">
    <citation type="submission" date="2021-04" db="EMBL/GenBank/DDBJ databases">
        <authorList>
            <person name="Rodrigo-Torres L."/>
            <person name="Arahal R. D."/>
            <person name="Lucena T."/>
        </authorList>
    </citation>
    <scope>NUCLEOTIDE SEQUENCE</scope>
    <source>
        <strain evidence="8">AS29M-1</strain>
    </source>
</reference>
<dbReference type="Pfam" id="PF01784">
    <property type="entry name" value="DUF34_NIF3"/>
    <property type="match status" value="1"/>
</dbReference>
<protein>
    <recommendedName>
        <fullName evidence="3 5">GTP cyclohydrolase 1 type 2 homolog</fullName>
    </recommendedName>
</protein>
<dbReference type="AlphaFoldDB" id="A0A916NHR6"/>
<dbReference type="NCBIfam" id="TIGR00486">
    <property type="entry name" value="YbgI_SA1388"/>
    <property type="match status" value="1"/>
</dbReference>
<keyword evidence="9" id="KW-1185">Reference proteome</keyword>
<feature type="binding site" evidence="6">
    <location>
        <position position="331"/>
    </location>
    <ligand>
        <name>a divalent metal cation</name>
        <dbReference type="ChEBI" id="CHEBI:60240"/>
        <label>1</label>
    </ligand>
</feature>
<dbReference type="InterPro" id="IPR015867">
    <property type="entry name" value="N-reg_PII/ATP_PRibTrfase_C"/>
</dbReference>
<accession>A0A916NHR6</accession>
<dbReference type="Gene3D" id="3.30.70.120">
    <property type="match status" value="1"/>
</dbReference>
<dbReference type="GO" id="GO:0046872">
    <property type="term" value="F:metal ion binding"/>
    <property type="evidence" value="ECO:0007669"/>
    <property type="project" value="UniProtKB-UniRule"/>
</dbReference>
<comment type="similarity">
    <text evidence="1 5">Belongs to the GTP cyclohydrolase I type 2/NIF3 family.</text>
</comment>
<feature type="binding site" evidence="6">
    <location>
        <position position="64"/>
    </location>
    <ligand>
        <name>a divalent metal cation</name>
        <dbReference type="ChEBI" id="CHEBI:60240"/>
        <label>2</label>
    </ligand>
</feature>
<evidence type="ECO:0000256" key="1">
    <source>
        <dbReference type="ARBA" id="ARBA00006964"/>
    </source>
</evidence>
<evidence type="ECO:0000313" key="9">
    <source>
        <dbReference type="Proteomes" id="UP000683507"/>
    </source>
</evidence>
<gene>
    <name evidence="8" type="ORF">CRYO30217_02226</name>
</gene>
<evidence type="ECO:0000313" key="8">
    <source>
        <dbReference type="EMBL" id="CAG5083543.1"/>
    </source>
</evidence>
<sequence length="364" mass="39884">MKIKDVINFLEQLAPPSLQESYDNAGLIVGDHQANCNGVITCLDSTEAVVEEAIEKGCNLIVAHHPIVFAGLKTITGKNYIERTLIKAIKHDIAIYAIHTNLDNVKYGVNGVWANALGLKNQQVLSPKSGLLSKLVVFVPKENKEDVLKAIFSAGGGEIAEYSECSYSTEGEGTFKPSEKANPYSGKSGERSHEKEDKIEVLVPNYAISSCVSSAKEAHPYEEMAYDVIPLSNSHQEIGAGMVGELEHAVDALDWLKSMKGMMEAGVVRYTNLCRDKIKRVAICGGSGSFLLNAAIRSGADVFVTADFKYHQFFDADNKIIIADIGHYESEQLTINYLADRLKEKFTTFAVLLTEVNTNPINYL</sequence>
<comment type="subunit">
    <text evidence="2">Homohexamer.</text>
</comment>
<evidence type="ECO:0000256" key="5">
    <source>
        <dbReference type="PIRNR" id="PIRNR037489"/>
    </source>
</evidence>
<dbReference type="PANTHER" id="PTHR13799:SF14">
    <property type="entry name" value="GTP CYCLOHYDROLASE 1 TYPE 2 HOMOLOG"/>
    <property type="match status" value="1"/>
</dbReference>